<gene>
    <name evidence="3" type="ORF">GTW51_14970</name>
</gene>
<dbReference type="Pfam" id="PF01381">
    <property type="entry name" value="HTH_3"/>
    <property type="match status" value="1"/>
</dbReference>
<dbReference type="Gene3D" id="1.10.260.40">
    <property type="entry name" value="lambda repressor-like DNA-binding domains"/>
    <property type="match status" value="1"/>
</dbReference>
<sequence>MISLPDREEELENITDRKDHDTLGGRIQRSRETLGMATAELAGRLGVKPETMRGWERDRAEPRANKLITLAGILGVSPAWLIGGYGAAPEEDPAPGPDHADRLAALRSRRDSIDREIARLEKGEAAPG</sequence>
<feature type="region of interest" description="Disordered" evidence="1">
    <location>
        <begin position="1"/>
        <end position="30"/>
    </location>
</feature>
<dbReference type="Proteomes" id="UP000476332">
    <property type="component" value="Unassembled WGS sequence"/>
</dbReference>
<name>A0A6L9MJE1_9HYPH</name>
<dbReference type="InterPro" id="IPR010982">
    <property type="entry name" value="Lambda_DNA-bd_dom_sf"/>
</dbReference>
<comment type="caution">
    <text evidence="3">The sequence shown here is derived from an EMBL/GenBank/DDBJ whole genome shotgun (WGS) entry which is preliminary data.</text>
</comment>
<dbReference type="PROSITE" id="PS50943">
    <property type="entry name" value="HTH_CROC1"/>
    <property type="match status" value="1"/>
</dbReference>
<evidence type="ECO:0000259" key="2">
    <source>
        <dbReference type="PROSITE" id="PS50943"/>
    </source>
</evidence>
<keyword evidence="4" id="KW-1185">Reference proteome</keyword>
<proteinExistence type="predicted"/>
<evidence type="ECO:0000313" key="3">
    <source>
        <dbReference type="EMBL" id="NDV88004.1"/>
    </source>
</evidence>
<feature type="domain" description="HTH cro/C1-type" evidence="2">
    <location>
        <begin position="27"/>
        <end position="81"/>
    </location>
</feature>
<dbReference type="EMBL" id="JAAAMJ010000012">
    <property type="protein sequence ID" value="NDV88004.1"/>
    <property type="molecule type" value="Genomic_DNA"/>
</dbReference>
<accession>A0A6L9MJE1</accession>
<dbReference type="CDD" id="cd00093">
    <property type="entry name" value="HTH_XRE"/>
    <property type="match status" value="1"/>
</dbReference>
<evidence type="ECO:0000256" key="1">
    <source>
        <dbReference type="SAM" id="MobiDB-lite"/>
    </source>
</evidence>
<organism evidence="3 4">
    <name type="scientific">Aurantimonas aggregata</name>
    <dbReference type="NCBI Taxonomy" id="2047720"/>
    <lineage>
        <taxon>Bacteria</taxon>
        <taxon>Pseudomonadati</taxon>
        <taxon>Pseudomonadota</taxon>
        <taxon>Alphaproteobacteria</taxon>
        <taxon>Hyphomicrobiales</taxon>
        <taxon>Aurantimonadaceae</taxon>
        <taxon>Aurantimonas</taxon>
    </lineage>
</organism>
<reference evidence="3 4" key="1">
    <citation type="submission" date="2020-01" db="EMBL/GenBank/DDBJ databases">
        <title>Genomes of bacteria type strains.</title>
        <authorList>
            <person name="Chen J."/>
            <person name="Zhu S."/>
            <person name="Chen J."/>
        </authorList>
    </citation>
    <scope>NUCLEOTIDE SEQUENCE [LARGE SCALE GENOMIC DNA]</scope>
    <source>
        <strain evidence="3 4">KCTC 52919</strain>
    </source>
</reference>
<dbReference type="AlphaFoldDB" id="A0A6L9MJE1"/>
<feature type="compositionally biased region" description="Basic and acidic residues" evidence="1">
    <location>
        <begin position="14"/>
        <end position="23"/>
    </location>
</feature>
<evidence type="ECO:0000313" key="4">
    <source>
        <dbReference type="Proteomes" id="UP000476332"/>
    </source>
</evidence>
<dbReference type="GO" id="GO:0003677">
    <property type="term" value="F:DNA binding"/>
    <property type="evidence" value="ECO:0007669"/>
    <property type="project" value="InterPro"/>
</dbReference>
<dbReference type="SUPFAM" id="SSF47413">
    <property type="entry name" value="lambda repressor-like DNA-binding domains"/>
    <property type="match status" value="1"/>
</dbReference>
<dbReference type="SMART" id="SM00530">
    <property type="entry name" value="HTH_XRE"/>
    <property type="match status" value="1"/>
</dbReference>
<dbReference type="InterPro" id="IPR001387">
    <property type="entry name" value="Cro/C1-type_HTH"/>
</dbReference>
<protein>
    <submittedName>
        <fullName evidence="3">Helix-turn-helix domain-containing protein</fullName>
    </submittedName>
</protein>